<dbReference type="Proteomes" id="UP000196521">
    <property type="component" value="Unassembled WGS sequence"/>
</dbReference>
<dbReference type="RefSeq" id="WP_051319582.1">
    <property type="nucleotide sequence ID" value="NZ_LR812491.1"/>
</dbReference>
<dbReference type="AlphaFoldDB" id="A0A6J7ZI14"/>
<evidence type="ECO:0000313" key="3">
    <source>
        <dbReference type="Proteomes" id="UP000196521"/>
    </source>
</evidence>
<organism evidence="2 3">
    <name type="scientific">Planktothrix rubescens CCAP 1459/22</name>
    <dbReference type="NCBI Taxonomy" id="329571"/>
    <lineage>
        <taxon>Bacteria</taxon>
        <taxon>Bacillati</taxon>
        <taxon>Cyanobacteriota</taxon>
        <taxon>Cyanophyceae</taxon>
        <taxon>Oscillatoriophycideae</taxon>
        <taxon>Oscillatoriales</taxon>
        <taxon>Microcoleaceae</taxon>
        <taxon>Planktothrix</taxon>
    </lineage>
</organism>
<gene>
    <name evidence="2" type="ORF">PLAN_130200</name>
</gene>
<proteinExistence type="predicted"/>
<evidence type="ECO:0000256" key="1">
    <source>
        <dbReference type="SAM" id="MobiDB-lite"/>
    </source>
</evidence>
<accession>A0A6J7ZI14</accession>
<dbReference type="EMBL" id="CZCZ02000008">
    <property type="protein sequence ID" value="CAC5341662.1"/>
    <property type="molecule type" value="Genomic_DNA"/>
</dbReference>
<comment type="caution">
    <text evidence="2">The sequence shown here is derived from an EMBL/GenBank/DDBJ whole genome shotgun (WGS) entry which is preliminary data.</text>
</comment>
<name>A0A6J7ZI14_PLARU</name>
<sequence length="143" mass="16178">MDEKTPAIIRPKPALEIRLTPAGSEKSVRPTDSPSDRDKSSFDRDKSSFDRDKPSFSKPRRPDVTPPKPWIELEEAQNQGGEVFHLGDLIEVRAPWGDVAIAEIQNFYEVSPGSLWACFVPTEERENWSWKGGSIRTELLKKA</sequence>
<protein>
    <submittedName>
        <fullName evidence="2">Uncharacterized protein</fullName>
    </submittedName>
</protein>
<reference evidence="2" key="1">
    <citation type="submission" date="2020-05" db="EMBL/GenBank/DDBJ databases">
        <authorList>
            <consortium name="Genoscope - CEA"/>
            <person name="William W."/>
        </authorList>
    </citation>
    <scope>NUCLEOTIDE SEQUENCE [LARGE SCALE GENOMIC DNA]</scope>
    <source>
        <strain evidence="2">PCC 7821</strain>
    </source>
</reference>
<keyword evidence="3" id="KW-1185">Reference proteome</keyword>
<feature type="compositionally biased region" description="Basic and acidic residues" evidence="1">
    <location>
        <begin position="26"/>
        <end position="63"/>
    </location>
</feature>
<evidence type="ECO:0000313" key="2">
    <source>
        <dbReference type="EMBL" id="CAC5341662.1"/>
    </source>
</evidence>
<feature type="region of interest" description="Disordered" evidence="1">
    <location>
        <begin position="1"/>
        <end position="68"/>
    </location>
</feature>